<dbReference type="Pfam" id="PF21095">
    <property type="entry name" value="CarD_C"/>
    <property type="match status" value="1"/>
</dbReference>
<dbReference type="EMBL" id="CP027845">
    <property type="protein sequence ID" value="AVP87596.1"/>
    <property type="molecule type" value="Genomic_DNA"/>
</dbReference>
<proteinExistence type="predicted"/>
<dbReference type="Pfam" id="PF02559">
    <property type="entry name" value="CarD_TRCF_RID"/>
    <property type="match status" value="1"/>
</dbReference>
<name>A0A2P1P8L8_9RICK</name>
<organism evidence="2 3">
    <name type="scientific">Candidatus Phycorickettsia trachydisci</name>
    <dbReference type="NCBI Taxonomy" id="2115978"/>
    <lineage>
        <taxon>Bacteria</taxon>
        <taxon>Pseudomonadati</taxon>
        <taxon>Pseudomonadota</taxon>
        <taxon>Alphaproteobacteria</taxon>
        <taxon>Rickettsiales</taxon>
        <taxon>Rickettsiaceae</taxon>
        <taxon>Candidatus Phycorickettsia</taxon>
    </lineage>
</organism>
<dbReference type="SUPFAM" id="SSF141259">
    <property type="entry name" value="CarD-like"/>
    <property type="match status" value="1"/>
</dbReference>
<reference evidence="2 3" key="1">
    <citation type="submission" date="2018-03" db="EMBL/GenBank/DDBJ databases">
        <title>A gene transfer event suggests a long-term partnership between eustigmatophyte algae and a novel lineage of endosymbiotic bacteria.</title>
        <authorList>
            <person name="Yurchenko T."/>
            <person name="Sevcikova T."/>
            <person name="Pribyl P."/>
            <person name="El Karkouri K."/>
            <person name="Klimes V."/>
            <person name="Amaral R."/>
            <person name="Zbrankova V."/>
            <person name="Kim E."/>
            <person name="Raoult D."/>
            <person name="Santos L.M.A."/>
            <person name="Elias M."/>
        </authorList>
    </citation>
    <scope>NUCLEOTIDE SEQUENCE [LARGE SCALE GENOMIC DNA]</scope>
    <source>
        <strain evidence="2">CCALA 838</strain>
    </source>
</reference>
<dbReference type="Gene3D" id="2.40.10.170">
    <property type="match status" value="1"/>
</dbReference>
<dbReference type="InterPro" id="IPR042215">
    <property type="entry name" value="CarD-like_C"/>
</dbReference>
<sequence>MRLEAMNINSQGPFEVGQKVVSSSHGVGEIQGVEVNNYGDTQVSCYVINLINQKMSIKIPINKAIDCGLRPLTNADDIQEVYQVLKTKSCMSNYKSKVKKFTDYKQKLNSGNIIDLATVVRDLHKPDTINSSYSQKSIYDSALTRLANELALLEGLKLNEMLANLEELLVAKGSDA</sequence>
<evidence type="ECO:0000259" key="1">
    <source>
        <dbReference type="SMART" id="SM01058"/>
    </source>
</evidence>
<protein>
    <recommendedName>
        <fullName evidence="1">CarD-like/TRCF RNAP-interacting domain-containing protein</fullName>
    </recommendedName>
</protein>
<dbReference type="InterPro" id="IPR052531">
    <property type="entry name" value="CarD-like_regulator"/>
</dbReference>
<keyword evidence="3" id="KW-1185">Reference proteome</keyword>
<accession>A0A2P1P8L8</accession>
<gene>
    <name evidence="2" type="ORF">phytr_6550</name>
</gene>
<dbReference type="PANTHER" id="PTHR38447:SF1">
    <property type="entry name" value="RNA POLYMERASE-BINDING TRANSCRIPTION FACTOR CARD"/>
    <property type="match status" value="1"/>
</dbReference>
<dbReference type="InterPro" id="IPR048792">
    <property type="entry name" value="CarD_C"/>
</dbReference>
<dbReference type="GO" id="GO:0009303">
    <property type="term" value="P:rRNA transcription"/>
    <property type="evidence" value="ECO:0007669"/>
    <property type="project" value="TreeGrafter"/>
</dbReference>
<evidence type="ECO:0000313" key="2">
    <source>
        <dbReference type="EMBL" id="AVP87596.1"/>
    </source>
</evidence>
<dbReference type="PANTHER" id="PTHR38447">
    <property type="entry name" value="TRANSCRIPTION FACTOR YDEB-RELATED"/>
    <property type="match status" value="1"/>
</dbReference>
<dbReference type="Gene3D" id="1.20.58.1290">
    <property type="entry name" value="CarD-like, C-terminal domain"/>
    <property type="match status" value="1"/>
</dbReference>
<feature type="domain" description="CarD-like/TRCF RNAP-interacting" evidence="1">
    <location>
        <begin position="13"/>
        <end position="124"/>
    </location>
</feature>
<dbReference type="AlphaFoldDB" id="A0A2P1P8L8"/>
<dbReference type="SMART" id="SM01058">
    <property type="entry name" value="CarD_TRCF"/>
    <property type="match status" value="1"/>
</dbReference>
<evidence type="ECO:0000313" key="3">
    <source>
        <dbReference type="Proteomes" id="UP000241762"/>
    </source>
</evidence>
<dbReference type="InterPro" id="IPR003711">
    <property type="entry name" value="CarD-like/TRCF_RID"/>
</dbReference>
<dbReference type="InterPro" id="IPR036101">
    <property type="entry name" value="CarD-like/TRCF_RID_sf"/>
</dbReference>
<dbReference type="KEGG" id="ptc:phytr_6550"/>
<dbReference type="Proteomes" id="UP000241762">
    <property type="component" value="Chromosome"/>
</dbReference>